<proteinExistence type="predicted"/>
<reference evidence="2" key="1">
    <citation type="journal article" date="2021" name="Open Biol.">
        <title>Shared evolutionary footprints suggest mitochondrial oxidative damage underlies multiple complex I losses in fungi.</title>
        <authorList>
            <person name="Schikora-Tamarit M.A."/>
            <person name="Marcet-Houben M."/>
            <person name="Nosek J."/>
            <person name="Gabaldon T."/>
        </authorList>
    </citation>
    <scope>NUCLEOTIDE SEQUENCE</scope>
    <source>
        <strain evidence="2">CBS6341</strain>
    </source>
</reference>
<dbReference type="AlphaFoldDB" id="A0A9P8PXU4"/>
<name>A0A9P8PXU4_9ASCO</name>
<protein>
    <submittedName>
        <fullName evidence="2">Uncharacterized protein</fullName>
    </submittedName>
</protein>
<gene>
    <name evidence="2" type="ORF">WICMUC_000388</name>
</gene>
<keyword evidence="3" id="KW-1185">Reference proteome</keyword>
<reference evidence="2" key="2">
    <citation type="submission" date="2021-01" db="EMBL/GenBank/DDBJ databases">
        <authorList>
            <person name="Schikora-Tamarit M.A."/>
        </authorList>
    </citation>
    <scope>NUCLEOTIDE SEQUENCE</scope>
    <source>
        <strain evidence="2">CBS6341</strain>
    </source>
</reference>
<dbReference type="Proteomes" id="UP000769528">
    <property type="component" value="Unassembled WGS sequence"/>
</dbReference>
<keyword evidence="1" id="KW-0175">Coiled coil</keyword>
<feature type="coiled-coil region" evidence="1">
    <location>
        <begin position="249"/>
        <end position="276"/>
    </location>
</feature>
<evidence type="ECO:0000313" key="2">
    <source>
        <dbReference type="EMBL" id="KAH3680321.1"/>
    </source>
</evidence>
<organism evidence="2 3">
    <name type="scientific">Wickerhamomyces mucosus</name>
    <dbReference type="NCBI Taxonomy" id="1378264"/>
    <lineage>
        <taxon>Eukaryota</taxon>
        <taxon>Fungi</taxon>
        <taxon>Dikarya</taxon>
        <taxon>Ascomycota</taxon>
        <taxon>Saccharomycotina</taxon>
        <taxon>Saccharomycetes</taxon>
        <taxon>Phaffomycetales</taxon>
        <taxon>Wickerhamomycetaceae</taxon>
        <taxon>Wickerhamomyces</taxon>
    </lineage>
</organism>
<sequence length="355" mass="41450">MSICITAVKIQPDGFNEVSSLNRWFKKIKLDNSQKQFESTKSFFDAIELELAKSISKIDDDFDSKNISEQIVDPLQTSAASGKTDEEDITEEFQITNLMKEPCNSYILPSEMQLTSSVSSVPSPIQRLYDGSYKKIIELAQRVTNDNYEGINENPFHPVSVRKNDKRTELEKNTRPKEERHDFQASDFFFKSFEDITWEECQKITKLFEKFKTISLISIGGKKIKPRFKEDTYHDLLIKRAILDLRIQLVDIDKKIAEIEVELNDILKQLGEVVEKYTDLMSFKSEKLESEKKFKVLFEESIDLKEKLDYLNLERQKILIKFQIFDSKSKFENKLKNLPIKGEKTQQNNLESSIY</sequence>
<comment type="caution">
    <text evidence="2">The sequence shown here is derived from an EMBL/GenBank/DDBJ whole genome shotgun (WGS) entry which is preliminary data.</text>
</comment>
<evidence type="ECO:0000256" key="1">
    <source>
        <dbReference type="SAM" id="Coils"/>
    </source>
</evidence>
<evidence type="ECO:0000313" key="3">
    <source>
        <dbReference type="Proteomes" id="UP000769528"/>
    </source>
</evidence>
<accession>A0A9P8PXU4</accession>
<dbReference type="EMBL" id="JAEUBF010000131">
    <property type="protein sequence ID" value="KAH3680321.1"/>
    <property type="molecule type" value="Genomic_DNA"/>
</dbReference>